<dbReference type="EMBL" id="ASPP01001421">
    <property type="protein sequence ID" value="ETO35663.1"/>
    <property type="molecule type" value="Genomic_DNA"/>
</dbReference>
<protein>
    <submittedName>
        <fullName evidence="1">Uncharacterized protein</fullName>
    </submittedName>
</protein>
<gene>
    <name evidence="1" type="ORF">RFI_01398</name>
</gene>
<organism evidence="1 2">
    <name type="scientific">Reticulomyxa filosa</name>
    <dbReference type="NCBI Taxonomy" id="46433"/>
    <lineage>
        <taxon>Eukaryota</taxon>
        <taxon>Sar</taxon>
        <taxon>Rhizaria</taxon>
        <taxon>Retaria</taxon>
        <taxon>Foraminifera</taxon>
        <taxon>Monothalamids</taxon>
        <taxon>Reticulomyxidae</taxon>
        <taxon>Reticulomyxa</taxon>
    </lineage>
</organism>
<keyword evidence="2" id="KW-1185">Reference proteome</keyword>
<dbReference type="Proteomes" id="UP000023152">
    <property type="component" value="Unassembled WGS sequence"/>
</dbReference>
<proteinExistence type="predicted"/>
<reference evidence="1 2" key="1">
    <citation type="journal article" date="2013" name="Curr. Biol.">
        <title>The Genome of the Foraminiferan Reticulomyxa filosa.</title>
        <authorList>
            <person name="Glockner G."/>
            <person name="Hulsmann N."/>
            <person name="Schleicher M."/>
            <person name="Noegel A.A."/>
            <person name="Eichinger L."/>
            <person name="Gallinger C."/>
            <person name="Pawlowski J."/>
            <person name="Sierra R."/>
            <person name="Euteneuer U."/>
            <person name="Pillet L."/>
            <person name="Moustafa A."/>
            <person name="Platzer M."/>
            <person name="Groth M."/>
            <person name="Szafranski K."/>
            <person name="Schliwa M."/>
        </authorList>
    </citation>
    <scope>NUCLEOTIDE SEQUENCE [LARGE SCALE GENOMIC DNA]</scope>
</reference>
<evidence type="ECO:0000313" key="2">
    <source>
        <dbReference type="Proteomes" id="UP000023152"/>
    </source>
</evidence>
<sequence>MMYMSLKQFTTLETYTVFSNPKLNHVFYEHVRVWKPNNTKEEDITMILSVDGMTTKKLKKYQKCYKHHLSVGKKQ</sequence>
<accession>X6PC33</accession>
<dbReference type="AlphaFoldDB" id="X6PC33"/>
<name>X6PC33_RETFI</name>
<comment type="caution">
    <text evidence="1">The sequence shown here is derived from an EMBL/GenBank/DDBJ whole genome shotgun (WGS) entry which is preliminary data.</text>
</comment>
<evidence type="ECO:0000313" key="1">
    <source>
        <dbReference type="EMBL" id="ETO35663.1"/>
    </source>
</evidence>